<comment type="caution">
    <text evidence="12">The sequence shown here is derived from an EMBL/GenBank/DDBJ whole genome shotgun (WGS) entry which is preliminary data.</text>
</comment>
<keyword evidence="4" id="KW-1134">Transmembrane beta strand</keyword>
<dbReference type="InterPro" id="IPR036998">
    <property type="entry name" value="Porin_LamB_sf"/>
</dbReference>
<comment type="similarity">
    <text evidence="2">Belongs to the porin LamB (TC 1.B.3) family.</text>
</comment>
<keyword evidence="13" id="KW-1185">Reference proteome</keyword>
<evidence type="ECO:0000256" key="5">
    <source>
        <dbReference type="ARBA" id="ARBA00022692"/>
    </source>
</evidence>
<dbReference type="InterPro" id="IPR050286">
    <property type="entry name" value="G_neg_Bact_CarbUptk_Porin"/>
</dbReference>
<dbReference type="Proteomes" id="UP000321832">
    <property type="component" value="Unassembled WGS sequence"/>
</dbReference>
<feature type="region of interest" description="Disordered" evidence="10">
    <location>
        <begin position="137"/>
        <end position="216"/>
    </location>
</feature>
<feature type="signal peptide" evidence="11">
    <location>
        <begin position="1"/>
        <end position="24"/>
    </location>
</feature>
<evidence type="ECO:0000313" key="12">
    <source>
        <dbReference type="EMBL" id="TXC65987.1"/>
    </source>
</evidence>
<evidence type="ECO:0000256" key="3">
    <source>
        <dbReference type="ARBA" id="ARBA00022448"/>
    </source>
</evidence>
<proteinExistence type="inferred from homology"/>
<evidence type="ECO:0000313" key="13">
    <source>
        <dbReference type="Proteomes" id="UP000321832"/>
    </source>
</evidence>
<sequence>MQKFKRLAIAAAAASAFAAPAVHAEGVEFHGYLRTGTGTTSEGGNQQCFGLGGIAQSKYRLGNECETYGETLLSVPFGKSDGPWAKYNLMLHFKNGDQSDAETVGNGLEVAGRQNYFQAGGFFPAAALWRTRRCGSVSGTTTATTSTSRTTSTGTTAVRASASTTSRPVRPRWRSRSTRTAARATQPAPSCRSVMPPACTTSTSTRTASSRQNWCS</sequence>
<dbReference type="GO" id="GO:0006811">
    <property type="term" value="P:monoatomic ion transport"/>
    <property type="evidence" value="ECO:0007669"/>
    <property type="project" value="UniProtKB-KW"/>
</dbReference>
<keyword evidence="8" id="KW-0472">Membrane</keyword>
<feature type="compositionally biased region" description="Low complexity" evidence="10">
    <location>
        <begin position="178"/>
        <end position="190"/>
    </location>
</feature>
<dbReference type="EMBL" id="VOPW01000001">
    <property type="protein sequence ID" value="TXC65987.1"/>
    <property type="molecule type" value="Genomic_DNA"/>
</dbReference>
<dbReference type="SUPFAM" id="SSF56935">
    <property type="entry name" value="Porins"/>
    <property type="match status" value="1"/>
</dbReference>
<evidence type="ECO:0000256" key="10">
    <source>
        <dbReference type="SAM" id="MobiDB-lite"/>
    </source>
</evidence>
<organism evidence="12 13">
    <name type="scientific">Piscinibacter aquaticus</name>
    <dbReference type="NCBI Taxonomy" id="392597"/>
    <lineage>
        <taxon>Bacteria</taxon>
        <taxon>Pseudomonadati</taxon>
        <taxon>Pseudomonadota</taxon>
        <taxon>Betaproteobacteria</taxon>
        <taxon>Burkholderiales</taxon>
        <taxon>Sphaerotilaceae</taxon>
        <taxon>Piscinibacter</taxon>
    </lineage>
</organism>
<evidence type="ECO:0000256" key="8">
    <source>
        <dbReference type="ARBA" id="ARBA00023136"/>
    </source>
</evidence>
<evidence type="ECO:0000256" key="11">
    <source>
        <dbReference type="SAM" id="SignalP"/>
    </source>
</evidence>
<reference evidence="12 13" key="1">
    <citation type="submission" date="2019-08" db="EMBL/GenBank/DDBJ databases">
        <authorList>
            <person name="Khan S.A."/>
            <person name="Jeon C.O."/>
            <person name="Jeong S.E."/>
        </authorList>
    </citation>
    <scope>NUCLEOTIDE SEQUENCE [LARGE SCALE GENOMIC DNA]</scope>
    <source>
        <strain evidence="13">IMCC1728</strain>
    </source>
</reference>
<keyword evidence="5" id="KW-0812">Transmembrane</keyword>
<evidence type="ECO:0000256" key="1">
    <source>
        <dbReference type="ARBA" id="ARBA00004571"/>
    </source>
</evidence>
<dbReference type="Pfam" id="PF02264">
    <property type="entry name" value="LamB"/>
    <property type="match status" value="1"/>
</dbReference>
<dbReference type="GO" id="GO:0009279">
    <property type="term" value="C:cell outer membrane"/>
    <property type="evidence" value="ECO:0007669"/>
    <property type="project" value="UniProtKB-SubCell"/>
</dbReference>
<feature type="compositionally biased region" description="Low complexity" evidence="10">
    <location>
        <begin position="200"/>
        <end position="216"/>
    </location>
</feature>
<keyword evidence="7" id="KW-0626">Porin</keyword>
<name>A0A5C6TZF2_9BURK</name>
<evidence type="ECO:0000256" key="2">
    <source>
        <dbReference type="ARBA" id="ARBA00007055"/>
    </source>
</evidence>
<protein>
    <submittedName>
        <fullName evidence="12">Carbohydrate porin</fullName>
    </submittedName>
</protein>
<feature type="chain" id="PRO_5022990802" evidence="11">
    <location>
        <begin position="25"/>
        <end position="216"/>
    </location>
</feature>
<evidence type="ECO:0000256" key="7">
    <source>
        <dbReference type="ARBA" id="ARBA00023114"/>
    </source>
</evidence>
<dbReference type="PANTHER" id="PTHR38762">
    <property type="entry name" value="CRYPTIC OUTER MEMBRANE PORIN BGLH-RELATED"/>
    <property type="match status" value="1"/>
</dbReference>
<accession>A0A5C6TZF2</accession>
<evidence type="ECO:0000256" key="4">
    <source>
        <dbReference type="ARBA" id="ARBA00022452"/>
    </source>
</evidence>
<evidence type="ECO:0000256" key="6">
    <source>
        <dbReference type="ARBA" id="ARBA00023065"/>
    </source>
</evidence>
<dbReference type="AlphaFoldDB" id="A0A5C6TZF2"/>
<dbReference type="InterPro" id="IPR003192">
    <property type="entry name" value="Porin_LamB"/>
</dbReference>
<dbReference type="GO" id="GO:0046930">
    <property type="term" value="C:pore complex"/>
    <property type="evidence" value="ECO:0007669"/>
    <property type="project" value="UniProtKB-KW"/>
</dbReference>
<keyword evidence="11" id="KW-0732">Signal</keyword>
<dbReference type="Gene3D" id="2.40.170.10">
    <property type="entry name" value="Porin, LamB type"/>
    <property type="match status" value="1"/>
</dbReference>
<dbReference type="GO" id="GO:0015288">
    <property type="term" value="F:porin activity"/>
    <property type="evidence" value="ECO:0007669"/>
    <property type="project" value="UniProtKB-KW"/>
</dbReference>
<dbReference type="PANTHER" id="PTHR38762:SF1">
    <property type="entry name" value="CRYPTIC OUTER MEMBRANE PORIN BGLH-RELATED"/>
    <property type="match status" value="1"/>
</dbReference>
<keyword evidence="3" id="KW-0813">Transport</keyword>
<keyword evidence="9" id="KW-0998">Cell outer membrane</keyword>
<dbReference type="GO" id="GO:0015774">
    <property type="term" value="P:polysaccharide transport"/>
    <property type="evidence" value="ECO:0007669"/>
    <property type="project" value="TreeGrafter"/>
</dbReference>
<evidence type="ECO:0000256" key="9">
    <source>
        <dbReference type="ARBA" id="ARBA00023237"/>
    </source>
</evidence>
<dbReference type="GO" id="GO:0015144">
    <property type="term" value="F:carbohydrate transmembrane transporter activity"/>
    <property type="evidence" value="ECO:0007669"/>
    <property type="project" value="TreeGrafter"/>
</dbReference>
<gene>
    <name evidence="12" type="ORF">FSC37_08700</name>
</gene>
<comment type="subcellular location">
    <subcellularLocation>
        <location evidence="1">Cell outer membrane</location>
        <topology evidence="1">Multi-pass membrane protein</topology>
    </subcellularLocation>
</comment>
<feature type="compositionally biased region" description="Low complexity" evidence="10">
    <location>
        <begin position="137"/>
        <end position="168"/>
    </location>
</feature>
<keyword evidence="6" id="KW-0406">Ion transport</keyword>